<accession>A1WNL0</accession>
<protein>
    <submittedName>
        <fullName evidence="9">ATP dependent DNA ligase</fullName>
    </submittedName>
</protein>
<dbReference type="CDD" id="cd08041">
    <property type="entry name" value="OBF_kDNA_ligase_like"/>
    <property type="match status" value="1"/>
</dbReference>
<dbReference type="HOGENOM" id="CLU_021047_0_0_4"/>
<dbReference type="Gene3D" id="3.30.470.30">
    <property type="entry name" value="DNA ligase/mRNA capping enzyme"/>
    <property type="match status" value="1"/>
</dbReference>
<evidence type="ECO:0000259" key="7">
    <source>
        <dbReference type="Pfam" id="PF01068"/>
    </source>
</evidence>
<reference evidence="10" key="1">
    <citation type="submission" date="2006-12" db="EMBL/GenBank/DDBJ databases">
        <title>Complete sequence of chromosome 1 of Verminephrobacter eiseniae EF01-2.</title>
        <authorList>
            <person name="Copeland A."/>
            <person name="Lucas S."/>
            <person name="Lapidus A."/>
            <person name="Barry K."/>
            <person name="Detter J.C."/>
            <person name="Glavina del Rio T."/>
            <person name="Dalin E."/>
            <person name="Tice H."/>
            <person name="Pitluck S."/>
            <person name="Chertkov O."/>
            <person name="Brettin T."/>
            <person name="Bruce D."/>
            <person name="Han C."/>
            <person name="Tapia R."/>
            <person name="Gilna P."/>
            <person name="Schmutz J."/>
            <person name="Larimer F."/>
            <person name="Land M."/>
            <person name="Hauser L."/>
            <person name="Kyrpides N."/>
            <person name="Kim E."/>
            <person name="Stahl D."/>
            <person name="Richardson P."/>
        </authorList>
    </citation>
    <scope>NUCLEOTIDE SEQUENCE [LARGE SCALE GENOMIC DNA]</scope>
    <source>
        <strain evidence="10">EF01-2</strain>
    </source>
</reference>
<dbReference type="InterPro" id="IPR050326">
    <property type="entry name" value="NAD_dep_DNA_ligaseB"/>
</dbReference>
<keyword evidence="5" id="KW-0234">DNA repair</keyword>
<evidence type="ECO:0000256" key="6">
    <source>
        <dbReference type="ARBA" id="ARBA00034003"/>
    </source>
</evidence>
<dbReference type="EMBL" id="CP000542">
    <property type="protein sequence ID" value="ABM59217.1"/>
    <property type="molecule type" value="Genomic_DNA"/>
</dbReference>
<evidence type="ECO:0000256" key="2">
    <source>
        <dbReference type="ARBA" id="ARBA00022598"/>
    </source>
</evidence>
<evidence type="ECO:0000256" key="4">
    <source>
        <dbReference type="ARBA" id="ARBA00022763"/>
    </source>
</evidence>
<feature type="domain" description="DNA ligase OB-like" evidence="8">
    <location>
        <begin position="265"/>
        <end position="330"/>
    </location>
</feature>
<feature type="domain" description="ATP-dependent DNA ligase family profile" evidence="7">
    <location>
        <begin position="128"/>
        <end position="251"/>
    </location>
</feature>
<dbReference type="AlphaFoldDB" id="A1WNL0"/>
<dbReference type="GO" id="GO:0006260">
    <property type="term" value="P:DNA replication"/>
    <property type="evidence" value="ECO:0007669"/>
    <property type="project" value="UniProtKB-KW"/>
</dbReference>
<dbReference type="InterPro" id="IPR012340">
    <property type="entry name" value="NA-bd_OB-fold"/>
</dbReference>
<dbReference type="Gene3D" id="3.30.1490.70">
    <property type="match status" value="1"/>
</dbReference>
<dbReference type="Gene3D" id="2.40.50.140">
    <property type="entry name" value="Nucleic acid-binding proteins"/>
    <property type="match status" value="1"/>
</dbReference>
<dbReference type="GO" id="GO:0006310">
    <property type="term" value="P:DNA recombination"/>
    <property type="evidence" value="ECO:0007669"/>
    <property type="project" value="InterPro"/>
</dbReference>
<comment type="catalytic activity">
    <reaction evidence="6">
        <text>ATP + (deoxyribonucleotide)n-3'-hydroxyl + 5'-phospho-(deoxyribonucleotide)m = (deoxyribonucleotide)n+m + AMP + diphosphate.</text>
        <dbReference type="EC" id="6.5.1.1"/>
    </reaction>
</comment>
<dbReference type="STRING" id="391735.Veis_3497"/>
<dbReference type="CDD" id="cd07896">
    <property type="entry name" value="Adenylation_kDNA_ligase_like"/>
    <property type="match status" value="1"/>
</dbReference>
<dbReference type="InterPro" id="IPR012310">
    <property type="entry name" value="DNA_ligase_ATP-dep_cent"/>
</dbReference>
<gene>
    <name evidence="9" type="ordered locus">Veis_3497</name>
</gene>
<keyword evidence="4" id="KW-0227">DNA damage</keyword>
<dbReference type="SUPFAM" id="SSF50249">
    <property type="entry name" value="Nucleic acid-binding proteins"/>
    <property type="match status" value="1"/>
</dbReference>
<dbReference type="PANTHER" id="PTHR47810">
    <property type="entry name" value="DNA LIGASE"/>
    <property type="match status" value="1"/>
</dbReference>
<comment type="cofactor">
    <cofactor evidence="1">
        <name>a divalent metal cation</name>
        <dbReference type="ChEBI" id="CHEBI:60240"/>
    </cofactor>
</comment>
<evidence type="ECO:0000313" key="10">
    <source>
        <dbReference type="Proteomes" id="UP000000374"/>
    </source>
</evidence>
<dbReference type="GO" id="GO:0003910">
    <property type="term" value="F:DNA ligase (ATP) activity"/>
    <property type="evidence" value="ECO:0007669"/>
    <property type="project" value="UniProtKB-EC"/>
</dbReference>
<keyword evidence="10" id="KW-1185">Reference proteome</keyword>
<dbReference type="eggNOG" id="COG1793">
    <property type="taxonomic scope" value="Bacteria"/>
</dbReference>
<keyword evidence="2 9" id="KW-0436">Ligase</keyword>
<evidence type="ECO:0000259" key="8">
    <source>
        <dbReference type="Pfam" id="PF14743"/>
    </source>
</evidence>
<evidence type="ECO:0000256" key="5">
    <source>
        <dbReference type="ARBA" id="ARBA00023204"/>
    </source>
</evidence>
<dbReference type="Proteomes" id="UP000000374">
    <property type="component" value="Chromosome"/>
</dbReference>
<organism evidence="9 10">
    <name type="scientific">Verminephrobacter eiseniae (strain EF01-2)</name>
    <dbReference type="NCBI Taxonomy" id="391735"/>
    <lineage>
        <taxon>Bacteria</taxon>
        <taxon>Pseudomonadati</taxon>
        <taxon>Pseudomonadota</taxon>
        <taxon>Betaproteobacteria</taxon>
        <taxon>Burkholderiales</taxon>
        <taxon>Comamonadaceae</taxon>
        <taxon>Verminephrobacter</taxon>
    </lineage>
</organism>
<dbReference type="Pfam" id="PF01068">
    <property type="entry name" value="DNA_ligase_A_M"/>
    <property type="match status" value="1"/>
</dbReference>
<keyword evidence="3" id="KW-0235">DNA replication</keyword>
<dbReference type="NCBIfam" id="NF006592">
    <property type="entry name" value="PRK09125.1"/>
    <property type="match status" value="1"/>
</dbReference>
<dbReference type="SUPFAM" id="SSF56091">
    <property type="entry name" value="DNA ligase/mRNA capping enzyme, catalytic domain"/>
    <property type="match status" value="1"/>
</dbReference>
<sequence length="337" mass="36894">MLTSAVHLATRDNPGGGAHLSLRGGGPSSKPLPAVIEQAVSAWYSSTVCYIFNSIIMERRKFLAWWALAALPVRAADAPALLLANVYRPGLPLADYWVSEKYDGVRGYWDGRALRTRSGETVAAPAWFTAGWPGTALDGELWAGRGRFGHAQSTTRQQQADDNAWRSMRFMVFDLPRHGGRFDQRLPALKALVASIGQPWVQAVPQQRVATDAALQALLQRTVRAGGEGLMLHRGASLYQSGRNDDLLKLKTHEDAEARVLAHLPGKGRHAGRLGALLVAMPSGQRFKLGSGFSDAQRADPPPVGSWVTYRFRGLHESGLPRFASFVRVREDMPPDR</sequence>
<evidence type="ECO:0000313" key="9">
    <source>
        <dbReference type="EMBL" id="ABM59217.1"/>
    </source>
</evidence>
<evidence type="ECO:0000256" key="1">
    <source>
        <dbReference type="ARBA" id="ARBA00001968"/>
    </source>
</evidence>
<dbReference type="Pfam" id="PF14743">
    <property type="entry name" value="DNA_ligase_OB_2"/>
    <property type="match status" value="1"/>
</dbReference>
<dbReference type="InterPro" id="IPR029319">
    <property type="entry name" value="DNA_ligase_OB"/>
</dbReference>
<dbReference type="PANTHER" id="PTHR47810:SF1">
    <property type="entry name" value="DNA LIGASE B"/>
    <property type="match status" value="1"/>
</dbReference>
<name>A1WNL0_VEREI</name>
<dbReference type="KEGG" id="vei:Veis_3497"/>
<dbReference type="GO" id="GO:0006281">
    <property type="term" value="P:DNA repair"/>
    <property type="evidence" value="ECO:0007669"/>
    <property type="project" value="UniProtKB-KW"/>
</dbReference>
<evidence type="ECO:0000256" key="3">
    <source>
        <dbReference type="ARBA" id="ARBA00022705"/>
    </source>
</evidence>
<proteinExistence type="predicted"/>
<dbReference type="GO" id="GO:0005524">
    <property type="term" value="F:ATP binding"/>
    <property type="evidence" value="ECO:0007669"/>
    <property type="project" value="InterPro"/>
</dbReference>